<evidence type="ECO:0000313" key="1">
    <source>
        <dbReference type="EMBL" id="MPM90714.1"/>
    </source>
</evidence>
<proteinExistence type="predicted"/>
<comment type="caution">
    <text evidence="1">The sequence shown here is derived from an EMBL/GenBank/DDBJ whole genome shotgun (WGS) entry which is preliminary data.</text>
</comment>
<dbReference type="AlphaFoldDB" id="A0A645DMP3"/>
<dbReference type="AntiFam" id="ANF00154">
    <property type="entry name" value="Shadow ORF (opposite mnmG)"/>
</dbReference>
<name>A0A645DMP3_9ZZZZ</name>
<protein>
    <submittedName>
        <fullName evidence="1">Uncharacterized protein</fullName>
    </submittedName>
</protein>
<gene>
    <name evidence="1" type="ORF">SDC9_137836</name>
</gene>
<dbReference type="EMBL" id="VSSQ01037897">
    <property type="protein sequence ID" value="MPM90714.1"/>
    <property type="molecule type" value="Genomic_DNA"/>
</dbReference>
<sequence length="239" mass="26039">MPFAIGKADHLVLDGGTVAGTFSHNLAPIERGTVNIGPYDLVSTLVRPGNVARKHRPVDAVIVKTERHHDLFAILQLHLAEIETALAHSCRSTCFQPSHREAFASKSRSQPDGSALIQAAVGSIVLADEDPAFHERSGSEYQHTAGDGMPTLRHHPHQALAFLVQNEVHHRIHEQGKVWLGFQRLLCKAGIGELVSLSSGCLHCRTATPVENPILDHRVVYQVGHLPTKGIHLPDQVAL</sequence>
<organism evidence="1">
    <name type="scientific">bioreactor metagenome</name>
    <dbReference type="NCBI Taxonomy" id="1076179"/>
    <lineage>
        <taxon>unclassified sequences</taxon>
        <taxon>metagenomes</taxon>
        <taxon>ecological metagenomes</taxon>
    </lineage>
</organism>
<accession>A0A645DMP3</accession>
<reference evidence="1" key="1">
    <citation type="submission" date="2019-08" db="EMBL/GenBank/DDBJ databases">
        <authorList>
            <person name="Kucharzyk K."/>
            <person name="Murdoch R.W."/>
            <person name="Higgins S."/>
            <person name="Loffler F."/>
        </authorList>
    </citation>
    <scope>NUCLEOTIDE SEQUENCE</scope>
</reference>